<reference evidence="1 2" key="1">
    <citation type="journal article" date="2017" name="Environ. Microbiol.">
        <title>Decay of the glycolytic pathway and adaptation to intranuclear parasitism within Enterocytozoonidae microsporidia.</title>
        <authorList>
            <person name="Wiredu Boakye D."/>
            <person name="Jaroenlak P."/>
            <person name="Prachumwat A."/>
            <person name="Williams T.A."/>
            <person name="Bateman K.S."/>
            <person name="Itsathitphaisarn O."/>
            <person name="Sritunyalucksana K."/>
            <person name="Paszkiewicz K.H."/>
            <person name="Moore K.A."/>
            <person name="Stentiford G.D."/>
            <person name="Williams B.A."/>
        </authorList>
    </citation>
    <scope>NUCLEOTIDE SEQUENCE [LARGE SCALE GENOMIC DNA]</scope>
    <source>
        <strain evidence="1 2">GB1</strain>
    </source>
</reference>
<dbReference type="VEuPathDB" id="MicrosporidiaDB:ECANGB1_1199"/>
<accession>A0A1Y1S6F6</accession>
<proteinExistence type="predicted"/>
<dbReference type="AlphaFoldDB" id="A0A1Y1S6F6"/>
<gene>
    <name evidence="1" type="ORF">ECANGB1_1199</name>
</gene>
<evidence type="ECO:0000313" key="1">
    <source>
        <dbReference type="EMBL" id="ORD94039.1"/>
    </source>
</evidence>
<name>A0A1Y1S6F6_9MICR</name>
<keyword evidence="2" id="KW-1185">Reference proteome</keyword>
<protein>
    <submittedName>
        <fullName evidence="1">Uncharacterized protein</fullName>
    </submittedName>
</protein>
<sequence length="286" mass="33676">MNQIVLKGSAILDAQGRMPDIQELAEYLKQNRLLEGKIEHSDRIFRIFWHIAGGEYETISKAEHVYKEIKKKRSKLETQPNRIPKYLIEGSTMKIIQSNKERRKFYRLMKRVERPVRIEEKECYSTSNTCRIGQIVNNTRHSMIQRISDRKSVIKLRKRCVDSFDYFGNGKLFSTKRLKTRGVECDTSAQSICVFYDSQPENDTRKEQKFVLETPDASSDCDCTRYTKRNANRTRNISIIPKTLTNRLARFQKGSRVDSWRQFHALINIFHNQAVSVHSYMHDVQM</sequence>
<dbReference type="Proteomes" id="UP000192639">
    <property type="component" value="Unassembled WGS sequence"/>
</dbReference>
<organism evidence="1 2">
    <name type="scientific">Enterospora canceri</name>
    <dbReference type="NCBI Taxonomy" id="1081671"/>
    <lineage>
        <taxon>Eukaryota</taxon>
        <taxon>Fungi</taxon>
        <taxon>Fungi incertae sedis</taxon>
        <taxon>Microsporidia</taxon>
        <taxon>Enterocytozoonidae</taxon>
        <taxon>Enterospora</taxon>
    </lineage>
</organism>
<dbReference type="EMBL" id="LWDP01000034">
    <property type="protein sequence ID" value="ORD94039.1"/>
    <property type="molecule type" value="Genomic_DNA"/>
</dbReference>
<comment type="caution">
    <text evidence="1">The sequence shown here is derived from an EMBL/GenBank/DDBJ whole genome shotgun (WGS) entry which is preliminary data.</text>
</comment>
<evidence type="ECO:0000313" key="2">
    <source>
        <dbReference type="Proteomes" id="UP000192639"/>
    </source>
</evidence>